<keyword evidence="5 10" id="KW-0552">Olfaction</keyword>
<feature type="transmembrane region" description="Helical" evidence="10">
    <location>
        <begin position="37"/>
        <end position="58"/>
    </location>
</feature>
<evidence type="ECO:0000256" key="4">
    <source>
        <dbReference type="ARBA" id="ARBA00022692"/>
    </source>
</evidence>
<keyword evidence="8 10" id="KW-0675">Receptor</keyword>
<comment type="caution">
    <text evidence="10">Lacks conserved residue(s) required for the propagation of feature annotation.</text>
</comment>
<feature type="transmembrane region" description="Helical" evidence="10">
    <location>
        <begin position="131"/>
        <end position="154"/>
    </location>
</feature>
<evidence type="ECO:0000256" key="10">
    <source>
        <dbReference type="RuleBase" id="RU351113"/>
    </source>
</evidence>
<feature type="transmembrane region" description="Helical" evidence="10">
    <location>
        <begin position="292"/>
        <end position="314"/>
    </location>
</feature>
<dbReference type="GO" id="GO:0007165">
    <property type="term" value="P:signal transduction"/>
    <property type="evidence" value="ECO:0007669"/>
    <property type="project" value="UniProtKB-KW"/>
</dbReference>
<dbReference type="GO" id="GO:0005549">
    <property type="term" value="F:odorant binding"/>
    <property type="evidence" value="ECO:0007669"/>
    <property type="project" value="InterPro"/>
</dbReference>
<evidence type="ECO:0000256" key="6">
    <source>
        <dbReference type="ARBA" id="ARBA00022989"/>
    </source>
</evidence>
<keyword evidence="9 10" id="KW-0807">Transducer</keyword>
<dbReference type="InterPro" id="IPR004117">
    <property type="entry name" value="7tm6_olfct_rcpt"/>
</dbReference>
<evidence type="ECO:0000256" key="7">
    <source>
        <dbReference type="ARBA" id="ARBA00023136"/>
    </source>
</evidence>
<keyword evidence="2" id="KW-1003">Cell membrane</keyword>
<protein>
    <recommendedName>
        <fullName evidence="10">Odorant receptor</fullName>
    </recommendedName>
</protein>
<keyword evidence="4 10" id="KW-0812">Transmembrane</keyword>
<evidence type="ECO:0000256" key="9">
    <source>
        <dbReference type="ARBA" id="ARBA00023224"/>
    </source>
</evidence>
<name>R9PUL3_DENPD</name>
<evidence type="ECO:0000256" key="8">
    <source>
        <dbReference type="ARBA" id="ARBA00023170"/>
    </source>
</evidence>
<dbReference type="EMBL" id="GABX01000009">
    <property type="protein sequence ID" value="JAA74510.1"/>
    <property type="molecule type" value="mRNA"/>
</dbReference>
<evidence type="ECO:0000256" key="2">
    <source>
        <dbReference type="ARBA" id="ARBA00022475"/>
    </source>
</evidence>
<dbReference type="PANTHER" id="PTHR21137:SF35">
    <property type="entry name" value="ODORANT RECEPTOR 19A-RELATED"/>
    <property type="match status" value="1"/>
</dbReference>
<dbReference type="OrthoDB" id="7677057at2759"/>
<dbReference type="PANTHER" id="PTHR21137">
    <property type="entry name" value="ODORANT RECEPTOR"/>
    <property type="match status" value="1"/>
</dbReference>
<evidence type="ECO:0000256" key="1">
    <source>
        <dbReference type="ARBA" id="ARBA00004651"/>
    </source>
</evidence>
<feature type="transmembrane region" description="Helical" evidence="10">
    <location>
        <begin position="185"/>
        <end position="214"/>
    </location>
</feature>
<keyword evidence="6 10" id="KW-1133">Transmembrane helix</keyword>
<evidence type="ECO:0000256" key="3">
    <source>
        <dbReference type="ARBA" id="ARBA00022606"/>
    </source>
</evidence>
<dbReference type="AlphaFoldDB" id="R9PUL3"/>
<organism evidence="11">
    <name type="scientific">Dendroctonus ponderosae</name>
    <name type="common">Mountain pine beetle</name>
    <dbReference type="NCBI Taxonomy" id="77166"/>
    <lineage>
        <taxon>Eukaryota</taxon>
        <taxon>Metazoa</taxon>
        <taxon>Ecdysozoa</taxon>
        <taxon>Arthropoda</taxon>
        <taxon>Hexapoda</taxon>
        <taxon>Insecta</taxon>
        <taxon>Pterygota</taxon>
        <taxon>Neoptera</taxon>
        <taxon>Endopterygota</taxon>
        <taxon>Coleoptera</taxon>
        <taxon>Polyphaga</taxon>
        <taxon>Cucujiformia</taxon>
        <taxon>Curculionidae</taxon>
        <taxon>Scolytinae</taxon>
        <taxon>Dendroctonus</taxon>
    </lineage>
</organism>
<comment type="subcellular location">
    <subcellularLocation>
        <location evidence="1 10">Cell membrane</location>
        <topology evidence="1 10">Multi-pass membrane protein</topology>
    </subcellularLocation>
</comment>
<dbReference type="Pfam" id="PF02949">
    <property type="entry name" value="7tm_6"/>
    <property type="match status" value="1"/>
</dbReference>
<evidence type="ECO:0000256" key="5">
    <source>
        <dbReference type="ARBA" id="ARBA00022725"/>
    </source>
</evidence>
<evidence type="ECO:0000313" key="11">
    <source>
        <dbReference type="EMBL" id="JAA74510.1"/>
    </source>
</evidence>
<keyword evidence="3 10" id="KW-0716">Sensory transduction</keyword>
<sequence>MFIRNQRAFVARTCKLAGLYPVQLLPEDENLRKLYTIYYQALIMLYFICLISFCTELFHLLRAEKATVDDILKSISMTTLFAMTALRQWVIRSSPDVQKILRKAGNVEQRVYEENDPEVVNIFERAGHVALLYYIYYAVGTVFLCLGCILEPLYDNQKVFSGNATAFSRKLPLPLWFPYDIQAHYWETFCVTILLICLLVVFQVAVDVLFFYFIRSPVIQLEILHHFFKRFNDYTGRISVEPGNVASNVMMRKCIDMHRKVIKFVDIFNENFSNIIVLDFVQSSFRLASISAAIIMIESFTVTSFVFTLIFLWITLVREYYIYHAGNEIIFLSSGLVHSVYETDWYIENRQFKYMVKMFMVRAGKPLDIKIGRFGSLGFPALLSILQASYSYVTLVRGIQKS</sequence>
<dbReference type="GO" id="GO:0005886">
    <property type="term" value="C:plasma membrane"/>
    <property type="evidence" value="ECO:0007669"/>
    <property type="project" value="UniProtKB-SubCell"/>
</dbReference>
<proteinExistence type="evidence at transcript level"/>
<dbReference type="GO" id="GO:0004984">
    <property type="term" value="F:olfactory receptor activity"/>
    <property type="evidence" value="ECO:0007669"/>
    <property type="project" value="InterPro"/>
</dbReference>
<keyword evidence="7 10" id="KW-0472">Membrane</keyword>
<accession>R9PUL3</accession>
<reference evidence="11" key="1">
    <citation type="journal article" date="2013" name="BMC Genomics">
        <title>Antennal transcriptome analysis of the chemosensory gene families in the tree killing bark beetles, Ips typographus and Dendroctonus ponderosae (Coleoptera: Curculionidae: Scolytinae).</title>
        <authorList>
            <person name="Andersson M.N."/>
            <person name="Grosse-Wilde E."/>
            <person name="Keeling C.I."/>
            <person name="Bengtsson J.M."/>
            <person name="Yuen M.M."/>
            <person name="Li M."/>
            <person name="Hillbur Y."/>
            <person name="Bohlmann J."/>
            <person name="Hansson B.S."/>
            <person name="Schlyter F."/>
        </authorList>
    </citation>
    <scope>NUCLEOTIDE SEQUENCE</scope>
</reference>
<comment type="similarity">
    <text evidence="10">Belongs to the insect chemoreceptor superfamily. Heteromeric odorant receptor channel (TC 1.A.69) family.</text>
</comment>